<evidence type="ECO:0000313" key="2">
    <source>
        <dbReference type="EMBL" id="CAL1532937.1"/>
    </source>
</evidence>
<keyword evidence="1" id="KW-0472">Membrane</keyword>
<feature type="transmembrane region" description="Helical" evidence="1">
    <location>
        <begin position="150"/>
        <end position="172"/>
    </location>
</feature>
<dbReference type="Proteomes" id="UP001497497">
    <property type="component" value="Unassembled WGS sequence"/>
</dbReference>
<keyword evidence="3" id="KW-1185">Reference proteome</keyword>
<dbReference type="AlphaFoldDB" id="A0AAV2HGA9"/>
<comment type="caution">
    <text evidence="2">The sequence shown here is derived from an EMBL/GenBank/DDBJ whole genome shotgun (WGS) entry which is preliminary data.</text>
</comment>
<keyword evidence="1" id="KW-0812">Transmembrane</keyword>
<protein>
    <submittedName>
        <fullName evidence="2">Uncharacterized protein</fullName>
    </submittedName>
</protein>
<dbReference type="EMBL" id="CAXITT010000129">
    <property type="protein sequence ID" value="CAL1532937.1"/>
    <property type="molecule type" value="Genomic_DNA"/>
</dbReference>
<evidence type="ECO:0000313" key="3">
    <source>
        <dbReference type="Proteomes" id="UP001497497"/>
    </source>
</evidence>
<keyword evidence="1" id="KW-1133">Transmembrane helix</keyword>
<name>A0AAV2HGA9_LYMST</name>
<sequence>MTCQSFNLFTCSASQNGNNSTKNMTVYAMCPPQLTKESKATLVVDAELYKQISIALEIYGYPEPKKYTIVKNGALVTHFYFVVHGSTSSYLYNIAYTLTISPYGLVNLSFVILDHSDFTTYILIVDNNGSQALNYTFLVQEAVTVSSFHIWKLILLLAIICASAFLGVAIVCRVKQYKRKNPVLYDKPMSRKIHDLEERSTQDDTHTGYLKVIDRTSDEGQEYPDNANIQQETRHYELIDNVI</sequence>
<evidence type="ECO:0000256" key="1">
    <source>
        <dbReference type="SAM" id="Phobius"/>
    </source>
</evidence>
<proteinExistence type="predicted"/>
<gene>
    <name evidence="2" type="ORF">GSLYS_00006955001</name>
</gene>
<organism evidence="2 3">
    <name type="scientific">Lymnaea stagnalis</name>
    <name type="common">Great pond snail</name>
    <name type="synonym">Helix stagnalis</name>
    <dbReference type="NCBI Taxonomy" id="6523"/>
    <lineage>
        <taxon>Eukaryota</taxon>
        <taxon>Metazoa</taxon>
        <taxon>Spiralia</taxon>
        <taxon>Lophotrochozoa</taxon>
        <taxon>Mollusca</taxon>
        <taxon>Gastropoda</taxon>
        <taxon>Heterobranchia</taxon>
        <taxon>Euthyneura</taxon>
        <taxon>Panpulmonata</taxon>
        <taxon>Hygrophila</taxon>
        <taxon>Lymnaeoidea</taxon>
        <taxon>Lymnaeidae</taxon>
        <taxon>Lymnaea</taxon>
    </lineage>
</organism>
<accession>A0AAV2HGA9</accession>
<reference evidence="2 3" key="1">
    <citation type="submission" date="2024-04" db="EMBL/GenBank/DDBJ databases">
        <authorList>
            <consortium name="Genoscope - CEA"/>
            <person name="William W."/>
        </authorList>
    </citation>
    <scope>NUCLEOTIDE SEQUENCE [LARGE SCALE GENOMIC DNA]</scope>
</reference>